<dbReference type="RefSeq" id="WP_104439813.1">
    <property type="nucleotide sequence ID" value="NZ_PTJA01000022.1"/>
</dbReference>
<evidence type="ECO:0000256" key="5">
    <source>
        <dbReference type="ARBA" id="ARBA00023125"/>
    </source>
</evidence>
<evidence type="ECO:0000256" key="7">
    <source>
        <dbReference type="ARBA" id="ARBA00024867"/>
    </source>
</evidence>
<dbReference type="FunFam" id="3.40.50.2300:FF:000001">
    <property type="entry name" value="DNA-binding response regulator PhoB"/>
    <property type="match status" value="1"/>
</dbReference>
<reference evidence="12 13" key="1">
    <citation type="submission" date="2018-02" db="EMBL/GenBank/DDBJ databases">
        <title>Genomic Encyclopedia of Archaeal and Bacterial Type Strains, Phase II (KMG-II): from individual species to whole genera.</title>
        <authorList>
            <person name="Goeker M."/>
        </authorList>
    </citation>
    <scope>NUCLEOTIDE SEQUENCE [LARGE SCALE GENOMIC DNA]</scope>
    <source>
        <strain evidence="12 13">DSM 3808</strain>
    </source>
</reference>
<dbReference type="EMBL" id="PTJA01000022">
    <property type="protein sequence ID" value="PPK74747.1"/>
    <property type="molecule type" value="Genomic_DNA"/>
</dbReference>
<dbReference type="GO" id="GO:0006355">
    <property type="term" value="P:regulation of DNA-templated transcription"/>
    <property type="evidence" value="ECO:0007669"/>
    <property type="project" value="InterPro"/>
</dbReference>
<protein>
    <recommendedName>
        <fullName evidence="1">Stage 0 sporulation protein A homolog</fullName>
    </recommendedName>
</protein>
<keyword evidence="5 9" id="KW-0238">DNA-binding</keyword>
<feature type="modified residue" description="4-aspartylphosphate" evidence="8">
    <location>
        <position position="55"/>
    </location>
</feature>
<dbReference type="AlphaFoldDB" id="A0A2S6HB92"/>
<evidence type="ECO:0000256" key="8">
    <source>
        <dbReference type="PROSITE-ProRule" id="PRU00169"/>
    </source>
</evidence>
<feature type="domain" description="Response regulatory" evidence="10">
    <location>
        <begin position="6"/>
        <end position="119"/>
    </location>
</feature>
<dbReference type="PROSITE" id="PS50110">
    <property type="entry name" value="RESPONSE_REGULATORY"/>
    <property type="match status" value="1"/>
</dbReference>
<dbReference type="Pfam" id="PF00486">
    <property type="entry name" value="Trans_reg_C"/>
    <property type="match status" value="1"/>
</dbReference>
<dbReference type="InterPro" id="IPR011006">
    <property type="entry name" value="CheY-like_superfamily"/>
</dbReference>
<dbReference type="GO" id="GO:0000156">
    <property type="term" value="F:phosphorelay response regulator activity"/>
    <property type="evidence" value="ECO:0007669"/>
    <property type="project" value="TreeGrafter"/>
</dbReference>
<gene>
    <name evidence="12" type="ORF">BXY41_12235</name>
</gene>
<dbReference type="InterPro" id="IPR036388">
    <property type="entry name" value="WH-like_DNA-bd_sf"/>
</dbReference>
<dbReference type="InterPro" id="IPR001789">
    <property type="entry name" value="Sig_transdc_resp-reg_receiver"/>
</dbReference>
<evidence type="ECO:0000256" key="2">
    <source>
        <dbReference type="ARBA" id="ARBA00022553"/>
    </source>
</evidence>
<evidence type="ECO:0000313" key="13">
    <source>
        <dbReference type="Proteomes" id="UP000237749"/>
    </source>
</evidence>
<evidence type="ECO:0000259" key="10">
    <source>
        <dbReference type="PROSITE" id="PS50110"/>
    </source>
</evidence>
<dbReference type="Pfam" id="PF00072">
    <property type="entry name" value="Response_reg"/>
    <property type="match status" value="1"/>
</dbReference>
<keyword evidence="13" id="KW-1185">Reference proteome</keyword>
<dbReference type="Gene3D" id="1.10.10.10">
    <property type="entry name" value="Winged helix-like DNA-binding domain superfamily/Winged helix DNA-binding domain"/>
    <property type="match status" value="1"/>
</dbReference>
<evidence type="ECO:0000256" key="1">
    <source>
        <dbReference type="ARBA" id="ARBA00018672"/>
    </source>
</evidence>
<evidence type="ECO:0000256" key="3">
    <source>
        <dbReference type="ARBA" id="ARBA00023012"/>
    </source>
</evidence>
<dbReference type="SUPFAM" id="SSF52172">
    <property type="entry name" value="CheY-like"/>
    <property type="match status" value="1"/>
</dbReference>
<sequence>MKKNRTILIVDDEEKIVEVLKAYLEKAEYEILYAYDGATAIQLFRENDVSLMLLDLMLPDMMGEDVCHMIRLHSRVPIIMLTAKTEEKDLINGLKMGADDYIFKPFSPRTVVAKVEAVLRRVESDQLTGVPVSFHQGDLVIDFKNGDVRVRGEDAGLTPTEYKILITLAKAPNRIFTREQLIMYALDNNFDGYDRSIDTYIKSIRTKIEHDRKKPVYILTVHGMGYKFAGEKP</sequence>
<dbReference type="Proteomes" id="UP000237749">
    <property type="component" value="Unassembled WGS sequence"/>
</dbReference>
<keyword evidence="6" id="KW-0804">Transcription</keyword>
<organism evidence="12 13">
    <name type="scientific">Lacrimispora xylanisolvens</name>
    <dbReference type="NCBI Taxonomy" id="384636"/>
    <lineage>
        <taxon>Bacteria</taxon>
        <taxon>Bacillati</taxon>
        <taxon>Bacillota</taxon>
        <taxon>Clostridia</taxon>
        <taxon>Lachnospirales</taxon>
        <taxon>Lachnospiraceae</taxon>
        <taxon>Lacrimispora</taxon>
    </lineage>
</organism>
<dbReference type="InterPro" id="IPR001867">
    <property type="entry name" value="OmpR/PhoB-type_DNA-bd"/>
</dbReference>
<name>A0A2S6HB92_9FIRM</name>
<keyword evidence="4" id="KW-0805">Transcription regulation</keyword>
<comment type="caution">
    <text evidence="12">The sequence shown here is derived from an EMBL/GenBank/DDBJ whole genome shotgun (WGS) entry which is preliminary data.</text>
</comment>
<dbReference type="PROSITE" id="PS51755">
    <property type="entry name" value="OMPR_PHOB"/>
    <property type="match status" value="1"/>
</dbReference>
<comment type="function">
    <text evidence="7">May play the central regulatory role in sporulation. It may be an element of the effector pathway responsible for the activation of sporulation genes in response to nutritional stress. Spo0A may act in concert with spo0H (a sigma factor) to control the expression of some genes that are critical to the sporulation process.</text>
</comment>
<dbReference type="InterPro" id="IPR016032">
    <property type="entry name" value="Sig_transdc_resp-reg_C-effctor"/>
</dbReference>
<evidence type="ECO:0000256" key="4">
    <source>
        <dbReference type="ARBA" id="ARBA00023015"/>
    </source>
</evidence>
<accession>A0A2S6HB92</accession>
<dbReference type="GO" id="GO:0032993">
    <property type="term" value="C:protein-DNA complex"/>
    <property type="evidence" value="ECO:0007669"/>
    <property type="project" value="TreeGrafter"/>
</dbReference>
<evidence type="ECO:0000259" key="11">
    <source>
        <dbReference type="PROSITE" id="PS51755"/>
    </source>
</evidence>
<evidence type="ECO:0000256" key="6">
    <source>
        <dbReference type="ARBA" id="ARBA00023163"/>
    </source>
</evidence>
<dbReference type="PANTHER" id="PTHR48111:SF73">
    <property type="entry name" value="ALKALINE PHOSPHATASE SYNTHESIS TRANSCRIPTIONAL REGULATORY PROTEIN PHOP"/>
    <property type="match status" value="1"/>
</dbReference>
<dbReference type="GO" id="GO:0005829">
    <property type="term" value="C:cytosol"/>
    <property type="evidence" value="ECO:0007669"/>
    <property type="project" value="TreeGrafter"/>
</dbReference>
<feature type="DNA-binding region" description="OmpR/PhoB-type" evidence="9">
    <location>
        <begin position="131"/>
        <end position="230"/>
    </location>
</feature>
<feature type="domain" description="OmpR/PhoB-type" evidence="11">
    <location>
        <begin position="131"/>
        <end position="230"/>
    </location>
</feature>
<proteinExistence type="predicted"/>
<dbReference type="Gene3D" id="3.40.50.2300">
    <property type="match status" value="1"/>
</dbReference>
<dbReference type="CDD" id="cd00383">
    <property type="entry name" value="trans_reg_C"/>
    <property type="match status" value="1"/>
</dbReference>
<evidence type="ECO:0000256" key="9">
    <source>
        <dbReference type="PROSITE-ProRule" id="PRU01091"/>
    </source>
</evidence>
<dbReference type="OrthoDB" id="9790442at2"/>
<dbReference type="GO" id="GO:0000976">
    <property type="term" value="F:transcription cis-regulatory region binding"/>
    <property type="evidence" value="ECO:0007669"/>
    <property type="project" value="TreeGrafter"/>
</dbReference>
<evidence type="ECO:0000313" key="12">
    <source>
        <dbReference type="EMBL" id="PPK74747.1"/>
    </source>
</evidence>
<keyword evidence="2 8" id="KW-0597">Phosphoprotein</keyword>
<dbReference type="PANTHER" id="PTHR48111">
    <property type="entry name" value="REGULATOR OF RPOS"/>
    <property type="match status" value="1"/>
</dbReference>
<dbReference type="InterPro" id="IPR039420">
    <property type="entry name" value="WalR-like"/>
</dbReference>
<dbReference type="Gene3D" id="6.10.250.690">
    <property type="match status" value="1"/>
</dbReference>
<dbReference type="SMART" id="SM00862">
    <property type="entry name" value="Trans_reg_C"/>
    <property type="match status" value="1"/>
</dbReference>
<dbReference type="SMART" id="SM00448">
    <property type="entry name" value="REC"/>
    <property type="match status" value="1"/>
</dbReference>
<keyword evidence="3" id="KW-0902">Two-component regulatory system</keyword>
<dbReference type="SUPFAM" id="SSF46894">
    <property type="entry name" value="C-terminal effector domain of the bipartite response regulators"/>
    <property type="match status" value="1"/>
</dbReference>